<organism evidence="14 15">
    <name type="scientific">Lutzomyia longipalpis</name>
    <name type="common">Sand fly</name>
    <dbReference type="NCBI Taxonomy" id="7200"/>
    <lineage>
        <taxon>Eukaryota</taxon>
        <taxon>Metazoa</taxon>
        <taxon>Ecdysozoa</taxon>
        <taxon>Arthropoda</taxon>
        <taxon>Hexapoda</taxon>
        <taxon>Insecta</taxon>
        <taxon>Pterygota</taxon>
        <taxon>Neoptera</taxon>
        <taxon>Endopterygota</taxon>
        <taxon>Diptera</taxon>
        <taxon>Nematocera</taxon>
        <taxon>Psychodoidea</taxon>
        <taxon>Psychodidae</taxon>
        <taxon>Lutzomyia</taxon>
        <taxon>Lutzomyia</taxon>
    </lineage>
</organism>
<dbReference type="GO" id="GO:0005758">
    <property type="term" value="C:mitochondrial intermembrane space"/>
    <property type="evidence" value="ECO:0007669"/>
    <property type="project" value="UniProtKB-SubCell"/>
</dbReference>
<dbReference type="VEuPathDB" id="VectorBase:LLOJ008449"/>
<protein>
    <submittedName>
        <fullName evidence="14">Uncharacterized protein</fullName>
    </submittedName>
</protein>
<dbReference type="InterPro" id="IPR019342">
    <property type="entry name" value="NADH_UbQ_OxRdtase_FeS-su5"/>
</dbReference>
<keyword evidence="9" id="KW-0496">Mitochondrion</keyword>
<evidence type="ECO:0000256" key="7">
    <source>
        <dbReference type="ARBA" id="ARBA00022792"/>
    </source>
</evidence>
<evidence type="ECO:0000256" key="5">
    <source>
        <dbReference type="ARBA" id="ARBA00022448"/>
    </source>
</evidence>
<feature type="disulfide bond" evidence="12">
    <location>
        <begin position="27"/>
        <end position="60"/>
    </location>
</feature>
<dbReference type="EnsemblMetazoa" id="LLOJ008449-RA">
    <property type="protein sequence ID" value="LLOJ008449-PA"/>
    <property type="gene ID" value="LLOJ008449"/>
</dbReference>
<dbReference type="GO" id="GO:0005743">
    <property type="term" value="C:mitochondrial inner membrane"/>
    <property type="evidence" value="ECO:0007669"/>
    <property type="project" value="UniProtKB-SubCell"/>
</dbReference>
<evidence type="ECO:0000256" key="4">
    <source>
        <dbReference type="ARBA" id="ARBA00007372"/>
    </source>
</evidence>
<keyword evidence="5" id="KW-0813">Transport</keyword>
<dbReference type="PROSITE" id="PS51808">
    <property type="entry name" value="CHCH"/>
    <property type="match status" value="1"/>
</dbReference>
<evidence type="ECO:0000256" key="1">
    <source>
        <dbReference type="ARBA" id="ARBA00003195"/>
    </source>
</evidence>
<dbReference type="AlphaFoldDB" id="A0A1B0GKA9"/>
<evidence type="ECO:0000256" key="8">
    <source>
        <dbReference type="ARBA" id="ARBA00022982"/>
    </source>
</evidence>
<keyword evidence="10" id="KW-0472">Membrane</keyword>
<comment type="function">
    <text evidence="1">Accessory subunit of the mitochondrial membrane respiratory chain NADH dehydrogenase (Complex I), that is believed not to be involved in catalysis. Complex I functions in the transfer of electrons from NADH to the respiratory chain. The immediate electron acceptor for the enzyme is believed to be ubiquinone.</text>
</comment>
<evidence type="ECO:0000256" key="10">
    <source>
        <dbReference type="ARBA" id="ARBA00023136"/>
    </source>
</evidence>
<keyword evidence="6" id="KW-0679">Respiratory chain</keyword>
<dbReference type="PANTHER" id="PTHR21268:SF2">
    <property type="entry name" value="NADH DEHYDROGENASE [UBIQUINONE] IRON-SULFUR PROTEIN 5"/>
    <property type="match status" value="1"/>
</dbReference>
<dbReference type="PANTHER" id="PTHR21268">
    <property type="entry name" value="NADH DEHYDROGENASE [UBIQUINONE] IRON-SULFUR PROTEIN 5"/>
    <property type="match status" value="1"/>
</dbReference>
<accession>A0A1B0GKA9</accession>
<dbReference type="EMBL" id="AJWK01028622">
    <property type="status" value="NOT_ANNOTATED_CDS"/>
    <property type="molecule type" value="Genomic_DNA"/>
</dbReference>
<dbReference type="Proteomes" id="UP000092461">
    <property type="component" value="Unassembled WGS sequence"/>
</dbReference>
<evidence type="ECO:0000256" key="6">
    <source>
        <dbReference type="ARBA" id="ARBA00022660"/>
    </source>
</evidence>
<evidence type="ECO:0000256" key="2">
    <source>
        <dbReference type="ARBA" id="ARBA00004569"/>
    </source>
</evidence>
<keyword evidence="15" id="KW-1185">Reference proteome</keyword>
<evidence type="ECO:0000256" key="12">
    <source>
        <dbReference type="PIRSR" id="PIRSR619342-50"/>
    </source>
</evidence>
<comment type="similarity">
    <text evidence="4">Belongs to the complex I NDUFS5 subunit family.</text>
</comment>
<name>A0A1B0GKA9_LUTLO</name>
<proteinExistence type="inferred from homology"/>
<reference evidence="14" key="1">
    <citation type="submission" date="2020-05" db="UniProtKB">
        <authorList>
            <consortium name="EnsemblMetazoa"/>
        </authorList>
    </citation>
    <scope>IDENTIFICATION</scope>
    <source>
        <strain evidence="14">Jacobina</strain>
    </source>
</reference>
<evidence type="ECO:0000256" key="11">
    <source>
        <dbReference type="ARBA" id="ARBA00023157"/>
    </source>
</evidence>
<evidence type="ECO:0000256" key="3">
    <source>
        <dbReference type="ARBA" id="ARBA00004637"/>
    </source>
</evidence>
<evidence type="ECO:0000313" key="15">
    <source>
        <dbReference type="Proteomes" id="UP000092461"/>
    </source>
</evidence>
<keyword evidence="8" id="KW-0249">Electron transport</keyword>
<evidence type="ECO:0000313" key="14">
    <source>
        <dbReference type="EnsemblMetazoa" id="LLOJ008449-PA"/>
    </source>
</evidence>
<dbReference type="Pfam" id="PF10200">
    <property type="entry name" value="Ndufs5"/>
    <property type="match status" value="1"/>
</dbReference>
<evidence type="ECO:0000256" key="13">
    <source>
        <dbReference type="SAM" id="MobiDB-lite"/>
    </source>
</evidence>
<feature type="disulfide bond" evidence="12">
    <location>
        <begin position="37"/>
        <end position="50"/>
    </location>
</feature>
<dbReference type="VEuPathDB" id="VectorBase:LLONM1_006565"/>
<sequence>MSSQPFLRNIFTDITAGIPNCQHYDKCGDFEVQMMECLEAYGTDVGRTKCADIISDFQECVLRKKQMLRFHAMRNERHRQWLTGERSSEEHYAPPPRVDSY</sequence>
<keyword evidence="11 12" id="KW-1015">Disulfide bond</keyword>
<comment type="subcellular location">
    <subcellularLocation>
        <location evidence="3">Mitochondrion inner membrane</location>
        <topology evidence="3">Peripheral membrane protein</topology>
    </subcellularLocation>
    <subcellularLocation>
        <location evidence="2">Mitochondrion intermembrane space</location>
    </subcellularLocation>
</comment>
<feature type="region of interest" description="Disordered" evidence="13">
    <location>
        <begin position="79"/>
        <end position="101"/>
    </location>
</feature>
<evidence type="ECO:0000256" key="9">
    <source>
        <dbReference type="ARBA" id="ARBA00023128"/>
    </source>
</evidence>
<keyword evidence="7" id="KW-0999">Mitochondrion inner membrane</keyword>